<dbReference type="EMBL" id="CP061171">
    <property type="protein sequence ID" value="QNR83602.1"/>
    <property type="molecule type" value="Genomic_DNA"/>
</dbReference>
<keyword evidence="2" id="KW-1185">Reference proteome</keyword>
<sequence>MEIDHEKPMSKIEAILNPIFLLNLVSIETIQYYSTIDTSIEDEGIESKVELKVMLLKPTEKEHEVNEHFYELILTHVTNYQIDFMNEDNRTFEFDTDEVQLERDSKSEDMYILSFINASVDIHIKFRGLAIKLLTCNE</sequence>
<dbReference type="RefSeq" id="WP_190326625.1">
    <property type="nucleotide sequence ID" value="NZ_CP061171.1"/>
</dbReference>
<evidence type="ECO:0000313" key="1">
    <source>
        <dbReference type="EMBL" id="QNR83602.1"/>
    </source>
</evidence>
<dbReference type="Proteomes" id="UP000516439">
    <property type="component" value="Chromosome"/>
</dbReference>
<accession>A0ABX6TDR8</accession>
<proteinExistence type="predicted"/>
<evidence type="ECO:0000313" key="2">
    <source>
        <dbReference type="Proteomes" id="UP000516439"/>
    </source>
</evidence>
<reference evidence="1 2" key="1">
    <citation type="submission" date="2020-09" db="EMBL/GenBank/DDBJ databases">
        <title>Pedobacter sp. SW-16 isolated from soil near Yeocheon.</title>
        <authorList>
            <person name="Im H.S."/>
            <person name="Joung Y."/>
            <person name="Lee S.-S."/>
        </authorList>
    </citation>
    <scope>NUCLEOTIDE SEQUENCE [LARGE SCALE GENOMIC DNA]</scope>
    <source>
        <strain evidence="1 2">SW-16</strain>
    </source>
</reference>
<gene>
    <name evidence="1" type="ORF">H9N25_16830</name>
</gene>
<organism evidence="1 2">
    <name type="scientific">Pedobacter riviphilus</name>
    <dbReference type="NCBI Taxonomy" id="2766984"/>
    <lineage>
        <taxon>Bacteria</taxon>
        <taxon>Pseudomonadati</taxon>
        <taxon>Bacteroidota</taxon>
        <taxon>Sphingobacteriia</taxon>
        <taxon>Sphingobacteriales</taxon>
        <taxon>Sphingobacteriaceae</taxon>
        <taxon>Pedobacter</taxon>
    </lineage>
</organism>
<name>A0ABX6TDR8_9SPHI</name>
<protein>
    <recommendedName>
        <fullName evidence="3">Immunity protein 50</fullName>
    </recommendedName>
</protein>
<evidence type="ECO:0008006" key="3">
    <source>
        <dbReference type="Google" id="ProtNLM"/>
    </source>
</evidence>